<keyword evidence="2" id="KW-1185">Reference proteome</keyword>
<dbReference type="EMBL" id="CM034397">
    <property type="protein sequence ID" value="KAJ0177571.1"/>
    <property type="molecule type" value="Genomic_DNA"/>
</dbReference>
<proteinExistence type="predicted"/>
<name>A0ACC1D0V4_9NEOP</name>
<organism evidence="1 2">
    <name type="scientific">Dendrolimus kikuchii</name>
    <dbReference type="NCBI Taxonomy" id="765133"/>
    <lineage>
        <taxon>Eukaryota</taxon>
        <taxon>Metazoa</taxon>
        <taxon>Ecdysozoa</taxon>
        <taxon>Arthropoda</taxon>
        <taxon>Hexapoda</taxon>
        <taxon>Insecta</taxon>
        <taxon>Pterygota</taxon>
        <taxon>Neoptera</taxon>
        <taxon>Endopterygota</taxon>
        <taxon>Lepidoptera</taxon>
        <taxon>Glossata</taxon>
        <taxon>Ditrysia</taxon>
        <taxon>Bombycoidea</taxon>
        <taxon>Lasiocampidae</taxon>
        <taxon>Dendrolimus</taxon>
    </lineage>
</organism>
<protein>
    <submittedName>
        <fullName evidence="1">Uncharacterized protein</fullName>
    </submittedName>
</protein>
<accession>A0ACC1D0V4</accession>
<reference evidence="1 2" key="1">
    <citation type="journal article" date="2021" name="Front. Genet.">
        <title>Chromosome-Level Genome Assembly Reveals Significant Gene Expansion in the Toll and IMD Signaling Pathways of Dendrolimus kikuchii.</title>
        <authorList>
            <person name="Zhou J."/>
            <person name="Wu P."/>
            <person name="Xiong Z."/>
            <person name="Liu N."/>
            <person name="Zhao N."/>
            <person name="Ji M."/>
            <person name="Qiu Y."/>
            <person name="Yang B."/>
        </authorList>
    </citation>
    <scope>NUCLEOTIDE SEQUENCE [LARGE SCALE GENOMIC DNA]</scope>
    <source>
        <strain evidence="1">Ann1</strain>
    </source>
</reference>
<gene>
    <name evidence="1" type="ORF">K1T71_006444</name>
</gene>
<sequence length="561" mass="64171">MVVGPKLSITNVEGKGRISIRRLQHLTIQKKRSVIGISYGILLVIISIIMAAINPLELVTNWILNMKEGSFLYKIFESPPYDIYSEIWVYNFTNVPEFLSGNEKALKVQEVGPFTYREDRTNENITTDDDKGTMTMRPKLKLRFVRDLSISDPNETMLTIPNVPLIALSTAGADKFGYHINTAAYYSLKFLGSKIFKNLTVEEYLWGYKDSLVTVANKLLPGWIDFGTLGLIDRMYAQKDDVIEVELKNSSNKYSIQTWNGLPGLREQGYTDFNSSIPCNRLQNTYEGLMVTPNLPKEKILPIFRRQACRVYPFVYKEELTENYGYKYYRYELADTAFSKSSEYACKCTYNCLPEGFVDISKCYYGFPIALSKLHYADVDPVQQSYFEGMVPNPKADRSYMDVEPTIGAPLSFAIKIQANIAVRMSPGNTLTKPLKDKVIPLFWLNIYSKQPPSDVRTLLKLRLTVAPPAIIVIEILLFIGGILLTIQAIYRIYRPRYKVVQPKEIEMKRRKSTERRRSSILLNVVENAGFKFDTDFEKEAVSLLDTCDDDLEELDLIVSD</sequence>
<evidence type="ECO:0000313" key="1">
    <source>
        <dbReference type="EMBL" id="KAJ0177571.1"/>
    </source>
</evidence>
<evidence type="ECO:0000313" key="2">
    <source>
        <dbReference type="Proteomes" id="UP000824533"/>
    </source>
</evidence>
<comment type="caution">
    <text evidence="1">The sequence shown here is derived from an EMBL/GenBank/DDBJ whole genome shotgun (WGS) entry which is preliminary data.</text>
</comment>
<dbReference type="Proteomes" id="UP000824533">
    <property type="component" value="Linkage Group LG11"/>
</dbReference>